<protein>
    <recommendedName>
        <fullName evidence="3">Metallo-beta-lactamase domain-containing protein</fullName>
    </recommendedName>
</protein>
<dbReference type="KEGG" id="mtar:DF168_01577"/>
<dbReference type="PANTHER" id="PTHR39189:SF1">
    <property type="entry name" value="UPF0173 METAL-DEPENDENT HYDROLASE YTKL"/>
    <property type="match status" value="1"/>
</dbReference>
<dbReference type="PANTHER" id="PTHR39189">
    <property type="entry name" value="UPF0173 METAL-DEPENDENT HYDROLASE YTKL"/>
    <property type="match status" value="1"/>
</dbReference>
<sequence length="233" mass="25772">MSIQLEFVGHACFRIWQDGRPIIVTDPYAPDVLGVPDRGAQLDADTIIASSLTDAAHANLGLVRGNPRVINALDVAQGKEEVAINGETLITVAAAEDPNHPRGPQDNALYAFKVGDIWFMHMGDLGYRLSDEDLTPFANHCDVLMALTGENLTPSHDDLDPMFEFLQPKWIVPMHYGMPPLTFEMSNIDKFLEHRDQNPAYLVRHHTVSFPLPQSDLGMSTIVVLKPSGFESN</sequence>
<dbReference type="Pfam" id="PF13483">
    <property type="entry name" value="Lactamase_B_3"/>
    <property type="match status" value="1"/>
</dbReference>
<evidence type="ECO:0000313" key="1">
    <source>
        <dbReference type="EMBL" id="AWT60369.1"/>
    </source>
</evidence>
<dbReference type="SUPFAM" id="SSF56281">
    <property type="entry name" value="Metallo-hydrolase/oxidoreductase"/>
    <property type="match status" value="1"/>
</dbReference>
<proteinExistence type="predicted"/>
<dbReference type="EMBL" id="CP029803">
    <property type="protein sequence ID" value="AWT60369.1"/>
    <property type="molecule type" value="Genomic_DNA"/>
</dbReference>
<gene>
    <name evidence="1" type="ORF">DF168_01577</name>
</gene>
<dbReference type="Gene3D" id="3.60.15.10">
    <property type="entry name" value="Ribonuclease Z/Hydroxyacylglutathione hydrolase-like"/>
    <property type="match status" value="1"/>
</dbReference>
<dbReference type="AlphaFoldDB" id="A0A2Z4ADL3"/>
<name>A0A2Z4ADL3_9BACT</name>
<evidence type="ECO:0000313" key="2">
    <source>
        <dbReference type="Proteomes" id="UP000247465"/>
    </source>
</evidence>
<dbReference type="InterPro" id="IPR036866">
    <property type="entry name" value="RibonucZ/Hydroxyglut_hydro"/>
</dbReference>
<dbReference type="Proteomes" id="UP000247465">
    <property type="component" value="Chromosome"/>
</dbReference>
<accession>A0A2Z4ADL3</accession>
<organism evidence="1 2">
    <name type="scientific">Candidatus Moanibacter tarae</name>
    <dbReference type="NCBI Taxonomy" id="2200854"/>
    <lineage>
        <taxon>Bacteria</taxon>
        <taxon>Pseudomonadati</taxon>
        <taxon>Verrucomicrobiota</taxon>
        <taxon>Opitutia</taxon>
        <taxon>Puniceicoccales</taxon>
        <taxon>Puniceicoccales incertae sedis</taxon>
        <taxon>Candidatus Moanibacter</taxon>
    </lineage>
</organism>
<reference evidence="1 2" key="1">
    <citation type="submission" date="2018-06" db="EMBL/GenBank/DDBJ databases">
        <title>Draft Genome Sequence of a Novel Marine Bacterium Related to the Verrucomicrobia.</title>
        <authorList>
            <person name="Vosseberg J."/>
            <person name="Martijn J."/>
            <person name="Ettema T.J.G."/>
        </authorList>
    </citation>
    <scope>NUCLEOTIDE SEQUENCE [LARGE SCALE GENOMIC DNA]</scope>
    <source>
        <strain evidence="1">TARA_B100001123</strain>
    </source>
</reference>
<evidence type="ECO:0008006" key="3">
    <source>
        <dbReference type="Google" id="ProtNLM"/>
    </source>
</evidence>